<dbReference type="PANTHER" id="PTHR10870:SF0">
    <property type="entry name" value="CELL CYCLE CHECKPOINT PROTEIN RAD1"/>
    <property type="match status" value="1"/>
</dbReference>
<comment type="function">
    <text evidence="6">Component of the checkpoint clamp complex involved in the surveillance mechanism that allows the DNA repair pathways to act to restore the integrity of the DNA prior to DNA synthesis or separation of the replicated chromosomes.</text>
</comment>
<keyword evidence="5 6" id="KW-0539">Nucleus</keyword>
<dbReference type="GO" id="GO:0007131">
    <property type="term" value="P:reciprocal meiotic recombination"/>
    <property type="evidence" value="ECO:0007669"/>
    <property type="project" value="InterPro"/>
</dbReference>
<evidence type="ECO:0000256" key="5">
    <source>
        <dbReference type="ARBA" id="ARBA00023242"/>
    </source>
</evidence>
<dbReference type="GO" id="GO:0003684">
    <property type="term" value="F:damaged DNA binding"/>
    <property type="evidence" value="ECO:0007669"/>
    <property type="project" value="UniProtKB-UniRule"/>
</dbReference>
<dbReference type="GO" id="GO:0000077">
    <property type="term" value="P:DNA damage checkpoint signaling"/>
    <property type="evidence" value="ECO:0007669"/>
    <property type="project" value="UniProtKB-UniRule"/>
</dbReference>
<dbReference type="GO" id="GO:0016787">
    <property type="term" value="F:hydrolase activity"/>
    <property type="evidence" value="ECO:0007669"/>
    <property type="project" value="UniProtKB-KW"/>
</dbReference>
<keyword evidence="6" id="KW-0378">Hydrolase</keyword>
<evidence type="ECO:0000256" key="2">
    <source>
        <dbReference type="ARBA" id="ARBA00010991"/>
    </source>
</evidence>
<comment type="similarity">
    <text evidence="2 6">Belongs to the rad1 family.</text>
</comment>
<keyword evidence="4 6" id="KW-0234">DNA repair</keyword>
<dbReference type="SUPFAM" id="SSF55979">
    <property type="entry name" value="DNA clamp"/>
    <property type="match status" value="1"/>
</dbReference>
<proteinExistence type="inferred from homology"/>
<dbReference type="GO" id="GO:0003690">
    <property type="term" value="F:double-stranded DNA binding"/>
    <property type="evidence" value="ECO:0007669"/>
    <property type="project" value="InterPro"/>
</dbReference>
<keyword evidence="8" id="KW-1185">Reference proteome</keyword>
<dbReference type="PANTHER" id="PTHR10870">
    <property type="entry name" value="CELL CYCLE CHECKPOINT PROTEIN RAD1"/>
    <property type="match status" value="1"/>
</dbReference>
<evidence type="ECO:0000256" key="6">
    <source>
        <dbReference type="PIRNR" id="PIRNR011769"/>
    </source>
</evidence>
<dbReference type="OrthoDB" id="337581at2759"/>
<dbReference type="Proteomes" id="UP000236544">
    <property type="component" value="Unassembled WGS sequence"/>
</dbReference>
<dbReference type="GO" id="GO:0004518">
    <property type="term" value="F:nuclease activity"/>
    <property type="evidence" value="ECO:0007669"/>
    <property type="project" value="UniProtKB-KW"/>
</dbReference>
<evidence type="ECO:0000313" key="7">
    <source>
        <dbReference type="EMBL" id="CUS20848.1"/>
    </source>
</evidence>
<dbReference type="Gene3D" id="3.70.10.10">
    <property type="match status" value="1"/>
</dbReference>
<dbReference type="InterPro" id="IPR016587">
    <property type="entry name" value="Rad17"/>
</dbReference>
<keyword evidence="3 6" id="KW-0227">DNA damage</keyword>
<dbReference type="EMBL" id="LN890560">
    <property type="protein sequence ID" value="CUS20848.1"/>
    <property type="molecule type" value="Genomic_DNA"/>
</dbReference>
<dbReference type="InterPro" id="IPR046938">
    <property type="entry name" value="DNA_clamp_sf"/>
</dbReference>
<evidence type="ECO:0000256" key="1">
    <source>
        <dbReference type="ARBA" id="ARBA00004123"/>
    </source>
</evidence>
<dbReference type="Pfam" id="PF02144">
    <property type="entry name" value="Rad1"/>
    <property type="match status" value="1"/>
</dbReference>
<organism evidence="7 8">
    <name type="scientific">Lachancea quebecensis</name>
    <dbReference type="NCBI Taxonomy" id="1654605"/>
    <lineage>
        <taxon>Eukaryota</taxon>
        <taxon>Fungi</taxon>
        <taxon>Dikarya</taxon>
        <taxon>Ascomycota</taxon>
        <taxon>Saccharomycotina</taxon>
        <taxon>Saccharomycetes</taxon>
        <taxon>Saccharomycetales</taxon>
        <taxon>Saccharomycetaceae</taxon>
        <taxon>Lachancea</taxon>
    </lineage>
</organism>
<evidence type="ECO:0000256" key="4">
    <source>
        <dbReference type="ARBA" id="ARBA00023204"/>
    </source>
</evidence>
<reference evidence="8" key="1">
    <citation type="submission" date="2015-10" db="EMBL/GenBank/DDBJ databases">
        <authorList>
            <person name="Devillers H."/>
        </authorList>
    </citation>
    <scope>NUCLEOTIDE SEQUENCE [LARGE SCALE GENOMIC DNA]</scope>
</reference>
<sequence length="395" mass="44287">MLDQNILFSASTVHLEHITTALNCLTPFGLRDDVLIIIDNDGLSFARENNHVISIQLFLSKELFTSYQYNPPDRDPGAHTKISVKINHILDSISVVSRDKDDVIECTLSYVGEGSPFVLIFEDSTVTEKVEYSTYLTKEWDMTGLELDRGVVELECMMKGDIFYSALQDLKEIGCKECYIYAKARSNGKHIFALISKSHLGFSKILLPSERSILEKLETFDSGTHGKVYDKPVTGFFDFASFDKMRASAKIASKVLIRKDAHGLMSVNILSETDDILRGDSKFKPNSSPSNPHSSAYLSRDYPGIVIDISVLEKARVDEEDMEEAKLLMQTIDEPKAPPSYQPVSAGIHNGANPAPQESISLLFNERKRPAEELEERLGEDEEYIPATNDIPLFF</sequence>
<evidence type="ECO:0000313" key="8">
    <source>
        <dbReference type="Proteomes" id="UP000236544"/>
    </source>
</evidence>
<dbReference type="PIRSF" id="PIRSF011769">
    <property type="entry name" value="Cell_cycle_RAD17"/>
    <property type="match status" value="1"/>
</dbReference>
<comment type="subcellular location">
    <subcellularLocation>
        <location evidence="1 6">Nucleus</location>
    </subcellularLocation>
</comment>
<accession>A0A0P1KLN5</accession>
<dbReference type="GO" id="GO:0006302">
    <property type="term" value="P:double-strand break repair"/>
    <property type="evidence" value="ECO:0007669"/>
    <property type="project" value="UniProtKB-UniRule"/>
</dbReference>
<dbReference type="InterPro" id="IPR003021">
    <property type="entry name" value="Rad1_Rec1_Rad17"/>
</dbReference>
<protein>
    <recommendedName>
        <fullName evidence="6">DNA damage checkpoint control protein RAD17</fullName>
    </recommendedName>
</protein>
<dbReference type="GO" id="GO:0030896">
    <property type="term" value="C:checkpoint clamp complex"/>
    <property type="evidence" value="ECO:0007669"/>
    <property type="project" value="UniProtKB-UniRule"/>
</dbReference>
<keyword evidence="6" id="KW-0540">Nuclease</keyword>
<keyword evidence="6" id="KW-0238">DNA-binding</keyword>
<name>A0A0P1KLN5_9SACH</name>
<gene>
    <name evidence="7" type="ORF">LAQU0_S01e15984g</name>
</gene>
<dbReference type="AlphaFoldDB" id="A0A0P1KLN5"/>
<evidence type="ECO:0000256" key="3">
    <source>
        <dbReference type="ARBA" id="ARBA00022763"/>
    </source>
</evidence>